<dbReference type="RefSeq" id="WP_008839522.1">
    <property type="nucleotide sequence ID" value="NZ_AHAM01000265.1"/>
</dbReference>
<proteinExistence type="predicted"/>
<dbReference type="OrthoDB" id="8114840at2"/>
<name>H0I0G5_9HYPH</name>
<reference evidence="1 2" key="1">
    <citation type="journal article" date="2012" name="J. Bacteriol.">
        <title>Draft Genome Sequence of Mesorhizobium alhagi CCNWXJ12-2T, a Novel Salt-Resistant Species Isolated from the Desert of Northwestern China.</title>
        <authorList>
            <person name="Zhou M."/>
            <person name="Chen W."/>
            <person name="Chen H."/>
            <person name="Wei G."/>
        </authorList>
    </citation>
    <scope>NUCLEOTIDE SEQUENCE [LARGE SCALE GENOMIC DNA]</scope>
    <source>
        <strain evidence="1 2">CCNWXJ12-2</strain>
    </source>
</reference>
<organism evidence="1 2">
    <name type="scientific">Mesorhizobium alhagi CCNWXJ12-2</name>
    <dbReference type="NCBI Taxonomy" id="1107882"/>
    <lineage>
        <taxon>Bacteria</taxon>
        <taxon>Pseudomonadati</taxon>
        <taxon>Pseudomonadota</taxon>
        <taxon>Alphaproteobacteria</taxon>
        <taxon>Hyphomicrobiales</taxon>
        <taxon>Phyllobacteriaceae</taxon>
        <taxon>Allomesorhizobium</taxon>
    </lineage>
</organism>
<evidence type="ECO:0000313" key="1">
    <source>
        <dbReference type="EMBL" id="EHK53511.1"/>
    </source>
</evidence>
<keyword evidence="2" id="KW-1185">Reference proteome</keyword>
<sequence>MPAIILNNLPFPESDLSDEMPNLALGRFMTIWGQIEIVCNFLFRRITDLEPEVSTIVFDNVGTKEQIEMLVSLCDFLPRPEQKDRIKTLLERTREFGIKRNKIVHASWGLLNGEPARFWSGMTSAHFDQIRRETQKGKSLLQKFVLSASTLESLTAEMVSLRQELEAALGTVEIPEGPRSRRFQESEAKFREAMERSLAMRDAITWKDIPL</sequence>
<dbReference type="PATRIC" id="fig|1107882.3.peg.5762"/>
<protein>
    <submittedName>
        <fullName evidence="1">Uncharacterized protein</fullName>
    </submittedName>
</protein>
<gene>
    <name evidence="1" type="ORF">MAXJ12_29762</name>
</gene>
<dbReference type="EMBL" id="AHAM01000265">
    <property type="protein sequence ID" value="EHK53511.1"/>
    <property type="molecule type" value="Genomic_DNA"/>
</dbReference>
<dbReference type="AlphaFoldDB" id="H0I0G5"/>
<evidence type="ECO:0000313" key="2">
    <source>
        <dbReference type="Proteomes" id="UP000003250"/>
    </source>
</evidence>
<dbReference type="Proteomes" id="UP000003250">
    <property type="component" value="Unassembled WGS sequence"/>
</dbReference>
<accession>H0I0G5</accession>